<name>A0ABW2KDQ8_9ACTN</name>
<comment type="caution">
    <text evidence="1">The sequence shown here is derived from an EMBL/GenBank/DDBJ whole genome shotgun (WGS) entry which is preliminary data.</text>
</comment>
<protein>
    <submittedName>
        <fullName evidence="1">Thiol-disulfide oxidoreductase DCC family protein</fullName>
    </submittedName>
</protein>
<dbReference type="RefSeq" id="WP_379869426.1">
    <property type="nucleotide sequence ID" value="NZ_JBHTBH010000002.1"/>
</dbReference>
<organism evidence="1 2">
    <name type="scientific">Marinactinospora rubrisoli</name>
    <dbReference type="NCBI Taxonomy" id="2715399"/>
    <lineage>
        <taxon>Bacteria</taxon>
        <taxon>Bacillati</taxon>
        <taxon>Actinomycetota</taxon>
        <taxon>Actinomycetes</taxon>
        <taxon>Streptosporangiales</taxon>
        <taxon>Nocardiopsidaceae</taxon>
        <taxon>Marinactinospora</taxon>
    </lineage>
</organism>
<accession>A0ABW2KDQ8</accession>
<dbReference type="Proteomes" id="UP001596540">
    <property type="component" value="Unassembled WGS sequence"/>
</dbReference>
<dbReference type="Pfam" id="PF04134">
    <property type="entry name" value="DCC1-like"/>
    <property type="match status" value="1"/>
</dbReference>
<evidence type="ECO:0000313" key="1">
    <source>
        <dbReference type="EMBL" id="MFC7327227.1"/>
    </source>
</evidence>
<dbReference type="InterPro" id="IPR007263">
    <property type="entry name" value="DCC1-like"/>
</dbReference>
<gene>
    <name evidence="1" type="ORF">ACFQRF_05680</name>
</gene>
<evidence type="ECO:0000313" key="2">
    <source>
        <dbReference type="Proteomes" id="UP001596540"/>
    </source>
</evidence>
<reference evidence="2" key="1">
    <citation type="journal article" date="2019" name="Int. J. Syst. Evol. Microbiol.">
        <title>The Global Catalogue of Microorganisms (GCM) 10K type strain sequencing project: providing services to taxonomists for standard genome sequencing and annotation.</title>
        <authorList>
            <consortium name="The Broad Institute Genomics Platform"/>
            <consortium name="The Broad Institute Genome Sequencing Center for Infectious Disease"/>
            <person name="Wu L."/>
            <person name="Ma J."/>
        </authorList>
    </citation>
    <scope>NUCLEOTIDE SEQUENCE [LARGE SCALE GENOMIC DNA]</scope>
    <source>
        <strain evidence="2">CGMCC 4.7382</strain>
    </source>
</reference>
<keyword evidence="2" id="KW-1185">Reference proteome</keyword>
<proteinExistence type="predicted"/>
<dbReference type="EMBL" id="JBHTBH010000002">
    <property type="protein sequence ID" value="MFC7327227.1"/>
    <property type="molecule type" value="Genomic_DNA"/>
</dbReference>
<sequence length="128" mass="13870">MTSTPPILVYDGDCGFCTRSVRLAARLPAGLSYRPWQATDLAALGITEDRARREVILVDAKHRVYGGAAAVAALLRHCRGAWPVLGLLLAAPGVRAVAARLYRRIADNRYRLPGATPACRLPPERRPG</sequence>